<dbReference type="Pfam" id="PF13302">
    <property type="entry name" value="Acetyltransf_3"/>
    <property type="match status" value="1"/>
</dbReference>
<proteinExistence type="predicted"/>
<dbReference type="SUPFAM" id="SSF55729">
    <property type="entry name" value="Acyl-CoA N-acyltransferases (Nat)"/>
    <property type="match status" value="1"/>
</dbReference>
<dbReference type="PROSITE" id="PS51186">
    <property type="entry name" value="GNAT"/>
    <property type="match status" value="1"/>
</dbReference>
<dbReference type="OrthoDB" id="3533156at2"/>
<keyword evidence="2" id="KW-0687">Ribonucleoprotein</keyword>
<dbReference type="PANTHER" id="PTHR43792">
    <property type="entry name" value="GNAT FAMILY, PUTATIVE (AFU_ORTHOLOGUE AFUA_3G00765)-RELATED-RELATED"/>
    <property type="match status" value="1"/>
</dbReference>
<dbReference type="Proteomes" id="UP000004691">
    <property type="component" value="Unassembled WGS sequence"/>
</dbReference>
<dbReference type="AlphaFoldDB" id="I0V884"/>
<organism evidence="2 3">
    <name type="scientific">Saccharomonospora xinjiangensis XJ-54</name>
    <dbReference type="NCBI Taxonomy" id="882086"/>
    <lineage>
        <taxon>Bacteria</taxon>
        <taxon>Bacillati</taxon>
        <taxon>Actinomycetota</taxon>
        <taxon>Actinomycetes</taxon>
        <taxon>Pseudonocardiales</taxon>
        <taxon>Pseudonocardiaceae</taxon>
        <taxon>Saccharomonospora</taxon>
    </lineage>
</organism>
<dbReference type="GO" id="GO:0005840">
    <property type="term" value="C:ribosome"/>
    <property type="evidence" value="ECO:0007669"/>
    <property type="project" value="UniProtKB-KW"/>
</dbReference>
<keyword evidence="3" id="KW-1185">Reference proteome</keyword>
<dbReference type="eggNOG" id="COG1670">
    <property type="taxonomic scope" value="Bacteria"/>
</dbReference>
<dbReference type="HOGENOM" id="CLU_013985_3_1_11"/>
<keyword evidence="2" id="KW-0808">Transferase</keyword>
<evidence type="ECO:0000313" key="2">
    <source>
        <dbReference type="EMBL" id="EID56337.1"/>
    </source>
</evidence>
<accession>I0V884</accession>
<feature type="domain" description="N-acetyltransferase" evidence="1">
    <location>
        <begin position="10"/>
        <end position="178"/>
    </location>
</feature>
<evidence type="ECO:0000313" key="3">
    <source>
        <dbReference type="Proteomes" id="UP000004691"/>
    </source>
</evidence>
<dbReference type="InterPro" id="IPR051531">
    <property type="entry name" value="N-acetyltransferase"/>
</dbReference>
<sequence>MTVFCTTERMMLRRFTADDGDELAALHGDAEVMRFLGDGKPVPADVVKRETLPSLLADYDRIGGLGVFAAEAGGEFLGWFELQPDGPESLDDVELGYRLHRRFWGTGLATEGARALVRLGFTELGVRRVYATTMAVNHASRRVLEKAGLRHIRTFHEDWPDPIPGSEHGEVEYELLREDWRA</sequence>
<name>I0V884_9PSEU</name>
<evidence type="ECO:0000259" key="1">
    <source>
        <dbReference type="PROSITE" id="PS51186"/>
    </source>
</evidence>
<keyword evidence="2" id="KW-0689">Ribosomal protein</keyword>
<dbReference type="PANTHER" id="PTHR43792:SF16">
    <property type="entry name" value="N-ACETYLTRANSFERASE DOMAIN-CONTAINING PROTEIN"/>
    <property type="match status" value="1"/>
</dbReference>
<dbReference type="Gene3D" id="3.40.630.30">
    <property type="match status" value="1"/>
</dbReference>
<dbReference type="InterPro" id="IPR000182">
    <property type="entry name" value="GNAT_dom"/>
</dbReference>
<dbReference type="RefSeq" id="WP_006240570.1">
    <property type="nucleotide sequence ID" value="NZ_JH636049.1"/>
</dbReference>
<dbReference type="GO" id="GO:0016747">
    <property type="term" value="F:acyltransferase activity, transferring groups other than amino-acyl groups"/>
    <property type="evidence" value="ECO:0007669"/>
    <property type="project" value="InterPro"/>
</dbReference>
<dbReference type="InterPro" id="IPR016181">
    <property type="entry name" value="Acyl_CoA_acyltransferase"/>
</dbReference>
<gene>
    <name evidence="2" type="ORF">SacxiDRAFT_4152</name>
</gene>
<reference evidence="2 3" key="1">
    <citation type="submission" date="2012-01" db="EMBL/GenBank/DDBJ databases">
        <title>Improved High-Quality Draft sequence of Saccharomonospora xinjiangensis XJ-54.</title>
        <authorList>
            <consortium name="US DOE Joint Genome Institute"/>
            <person name="Lucas S."/>
            <person name="Han J."/>
            <person name="Lapidus A."/>
            <person name="Cheng J.-F."/>
            <person name="Goodwin L."/>
            <person name="Pitluck S."/>
            <person name="Peters L."/>
            <person name="Mikhailova N."/>
            <person name="Teshima H."/>
            <person name="Detter J.C."/>
            <person name="Han C."/>
            <person name="Tapia R."/>
            <person name="Land M."/>
            <person name="Hauser L."/>
            <person name="Kyrpides N."/>
            <person name="Ivanova N."/>
            <person name="Pagani I."/>
            <person name="Brambilla E.-M."/>
            <person name="Klenk H.-P."/>
            <person name="Woyke T."/>
        </authorList>
    </citation>
    <scope>NUCLEOTIDE SEQUENCE [LARGE SCALE GENOMIC DNA]</scope>
    <source>
        <strain evidence="2 3">XJ-54</strain>
    </source>
</reference>
<dbReference type="EMBL" id="JH636049">
    <property type="protein sequence ID" value="EID56337.1"/>
    <property type="molecule type" value="Genomic_DNA"/>
</dbReference>
<protein>
    <submittedName>
        <fullName evidence="2">Acetyltransferase, ribosomal protein N-acetylase</fullName>
    </submittedName>
</protein>
<dbReference type="STRING" id="882086.SacxiDRAFT_4152"/>